<dbReference type="Proteomes" id="UP000276133">
    <property type="component" value="Unassembled WGS sequence"/>
</dbReference>
<keyword evidence="1" id="KW-0812">Transmembrane</keyword>
<evidence type="ECO:0008006" key="4">
    <source>
        <dbReference type="Google" id="ProtNLM"/>
    </source>
</evidence>
<dbReference type="EMBL" id="REGN01003728">
    <property type="protein sequence ID" value="RNA21109.1"/>
    <property type="molecule type" value="Genomic_DNA"/>
</dbReference>
<comment type="caution">
    <text evidence="2">The sequence shown here is derived from an EMBL/GenBank/DDBJ whole genome shotgun (WGS) entry which is preliminary data.</text>
</comment>
<dbReference type="AlphaFoldDB" id="A0A3M7RCE5"/>
<reference evidence="2 3" key="1">
    <citation type="journal article" date="2018" name="Sci. Rep.">
        <title>Genomic signatures of local adaptation to the degree of environmental predictability in rotifers.</title>
        <authorList>
            <person name="Franch-Gras L."/>
            <person name="Hahn C."/>
            <person name="Garcia-Roger E.M."/>
            <person name="Carmona M.J."/>
            <person name="Serra M."/>
            <person name="Gomez A."/>
        </authorList>
    </citation>
    <scope>NUCLEOTIDE SEQUENCE [LARGE SCALE GENOMIC DNA]</scope>
    <source>
        <strain evidence="2">HYR1</strain>
    </source>
</reference>
<protein>
    <recommendedName>
        <fullName evidence="4">Transmembrane protein</fullName>
    </recommendedName>
</protein>
<evidence type="ECO:0000313" key="3">
    <source>
        <dbReference type="Proteomes" id="UP000276133"/>
    </source>
</evidence>
<evidence type="ECO:0000313" key="2">
    <source>
        <dbReference type="EMBL" id="RNA21109.1"/>
    </source>
</evidence>
<name>A0A3M7RCE5_BRAPC</name>
<organism evidence="2 3">
    <name type="scientific">Brachionus plicatilis</name>
    <name type="common">Marine rotifer</name>
    <name type="synonym">Brachionus muelleri</name>
    <dbReference type="NCBI Taxonomy" id="10195"/>
    <lineage>
        <taxon>Eukaryota</taxon>
        <taxon>Metazoa</taxon>
        <taxon>Spiralia</taxon>
        <taxon>Gnathifera</taxon>
        <taxon>Rotifera</taxon>
        <taxon>Eurotatoria</taxon>
        <taxon>Monogononta</taxon>
        <taxon>Pseudotrocha</taxon>
        <taxon>Ploima</taxon>
        <taxon>Brachionidae</taxon>
        <taxon>Brachionus</taxon>
    </lineage>
</organism>
<keyword evidence="3" id="KW-1185">Reference proteome</keyword>
<accession>A0A3M7RCE5</accession>
<keyword evidence="1" id="KW-1133">Transmembrane helix</keyword>
<evidence type="ECO:0000256" key="1">
    <source>
        <dbReference type="SAM" id="Phobius"/>
    </source>
</evidence>
<proteinExistence type="predicted"/>
<feature type="transmembrane region" description="Helical" evidence="1">
    <location>
        <begin position="6"/>
        <end position="25"/>
    </location>
</feature>
<gene>
    <name evidence="2" type="ORF">BpHYR1_053115</name>
</gene>
<keyword evidence="1" id="KW-0472">Membrane</keyword>
<sequence>MSANYFYIVLSFGFSFFLFMCCIVLKKIDMQNNRRIETSQNLDSRFQPYNNQMISNNQDVQIPHIYTIPRRDIQIETKQSNSELPPSYQSLFVEKSNEYKNQDSIETNKKFNKND</sequence>